<dbReference type="EMBL" id="JAULUE010002054">
    <property type="protein sequence ID" value="KAK5895362.1"/>
    <property type="molecule type" value="Genomic_DNA"/>
</dbReference>
<evidence type="ECO:0000313" key="2">
    <source>
        <dbReference type="Proteomes" id="UP001335648"/>
    </source>
</evidence>
<dbReference type="AlphaFoldDB" id="A0AAN8C242"/>
<reference evidence="1 2" key="1">
    <citation type="journal article" date="2023" name="Mol. Biol. Evol.">
        <title>Genomics of Secondarily Temperate Adaptation in the Only Non-Antarctic Icefish.</title>
        <authorList>
            <person name="Rivera-Colon A.G."/>
            <person name="Rayamajhi N."/>
            <person name="Minhas B.F."/>
            <person name="Madrigal G."/>
            <person name="Bilyk K.T."/>
            <person name="Yoon V."/>
            <person name="Hune M."/>
            <person name="Gregory S."/>
            <person name="Cheng C.H.C."/>
            <person name="Catchen J.M."/>
        </authorList>
    </citation>
    <scope>NUCLEOTIDE SEQUENCE [LARGE SCALE GENOMIC DNA]</scope>
    <source>
        <strain evidence="1">JC2023a</strain>
    </source>
</reference>
<accession>A0AAN8C242</accession>
<name>A0AAN8C242_9TELE</name>
<proteinExistence type="predicted"/>
<gene>
    <name evidence="1" type="ORF">CesoFtcFv8_011958</name>
</gene>
<comment type="caution">
    <text evidence="1">The sequence shown here is derived from an EMBL/GenBank/DDBJ whole genome shotgun (WGS) entry which is preliminary data.</text>
</comment>
<keyword evidence="2" id="KW-1185">Reference proteome</keyword>
<organism evidence="1 2">
    <name type="scientific">Champsocephalus esox</name>
    <name type="common">pike icefish</name>
    <dbReference type="NCBI Taxonomy" id="159716"/>
    <lineage>
        <taxon>Eukaryota</taxon>
        <taxon>Metazoa</taxon>
        <taxon>Chordata</taxon>
        <taxon>Craniata</taxon>
        <taxon>Vertebrata</taxon>
        <taxon>Euteleostomi</taxon>
        <taxon>Actinopterygii</taxon>
        <taxon>Neopterygii</taxon>
        <taxon>Teleostei</taxon>
        <taxon>Neoteleostei</taxon>
        <taxon>Acanthomorphata</taxon>
        <taxon>Eupercaria</taxon>
        <taxon>Perciformes</taxon>
        <taxon>Notothenioidei</taxon>
        <taxon>Channichthyidae</taxon>
        <taxon>Champsocephalus</taxon>
    </lineage>
</organism>
<evidence type="ECO:0000313" key="1">
    <source>
        <dbReference type="EMBL" id="KAK5895362.1"/>
    </source>
</evidence>
<sequence>MRGGRKTWPPPRCATGADTSWWIFWLWRCRWSRRWPGCGGGAQGGVLPGYHMGSLLRGCCAVALTSLRREGGAGEGDPPTLTRPR</sequence>
<dbReference type="Proteomes" id="UP001335648">
    <property type="component" value="Unassembled WGS sequence"/>
</dbReference>
<protein>
    <submittedName>
        <fullName evidence="1">Uncharacterized protein</fullName>
    </submittedName>
</protein>